<evidence type="ECO:0000256" key="5">
    <source>
        <dbReference type="ARBA" id="ARBA00022737"/>
    </source>
</evidence>
<dbReference type="AlphaFoldDB" id="A0A3D8SK81"/>
<accession>A0A3D8SK81</accession>
<dbReference type="CDD" id="cd20335">
    <property type="entry name" value="BRcat_RBR"/>
    <property type="match status" value="1"/>
</dbReference>
<dbReference type="SUPFAM" id="SSF57850">
    <property type="entry name" value="RING/U-box"/>
    <property type="match status" value="2"/>
</dbReference>
<dbReference type="Pfam" id="PF01485">
    <property type="entry name" value="IBR"/>
    <property type="match status" value="1"/>
</dbReference>
<dbReference type="PROSITE" id="PS51873">
    <property type="entry name" value="TRIAD"/>
    <property type="match status" value="1"/>
</dbReference>
<evidence type="ECO:0000256" key="1">
    <source>
        <dbReference type="ARBA" id="ARBA00001798"/>
    </source>
</evidence>
<protein>
    <recommendedName>
        <fullName evidence="2">RBR-type E3 ubiquitin transferase</fullName>
        <ecNumber evidence="2">2.3.2.31</ecNumber>
    </recommendedName>
</protein>
<keyword evidence="8" id="KW-0862">Zinc</keyword>
<dbReference type="Proteomes" id="UP000256690">
    <property type="component" value="Unassembled WGS sequence"/>
</dbReference>
<dbReference type="GeneID" id="38113725"/>
<dbReference type="Gene3D" id="1.20.120.1750">
    <property type="match status" value="1"/>
</dbReference>
<reference evidence="11 12" key="1">
    <citation type="journal article" date="2018" name="IMA Fungus">
        <title>IMA Genome-F 9: Draft genome sequence of Annulohypoxylon stygium, Aspergillus mulundensis, Berkeleyomyces basicola (syn. Thielaviopsis basicola), Ceratocystis smalleyi, two Cercospora beticola strains, Coleophoma cylindrospora, Fusarium fracticaudum, Phialophora cf. hyalina, and Morchella septimelata.</title>
        <authorList>
            <person name="Wingfield B.D."/>
            <person name="Bills G.F."/>
            <person name="Dong Y."/>
            <person name="Huang W."/>
            <person name="Nel W.J."/>
            <person name="Swalarsk-Parry B.S."/>
            <person name="Vaghefi N."/>
            <person name="Wilken P.M."/>
            <person name="An Z."/>
            <person name="de Beer Z.W."/>
            <person name="De Vos L."/>
            <person name="Chen L."/>
            <person name="Duong T.A."/>
            <person name="Gao Y."/>
            <person name="Hammerbacher A."/>
            <person name="Kikkert J.R."/>
            <person name="Li Y."/>
            <person name="Li H."/>
            <person name="Li K."/>
            <person name="Li Q."/>
            <person name="Liu X."/>
            <person name="Ma X."/>
            <person name="Naidoo K."/>
            <person name="Pethybridge S.J."/>
            <person name="Sun J."/>
            <person name="Steenkamp E.T."/>
            <person name="van der Nest M.A."/>
            <person name="van Wyk S."/>
            <person name="Wingfield M.J."/>
            <person name="Xiong C."/>
            <person name="Yue Q."/>
            <person name="Zhang X."/>
        </authorList>
    </citation>
    <scope>NUCLEOTIDE SEQUENCE [LARGE SCALE GENOMIC DNA]</scope>
    <source>
        <strain evidence="11 12">DSM 5745</strain>
    </source>
</reference>
<feature type="region of interest" description="Disordered" evidence="9">
    <location>
        <begin position="367"/>
        <end position="391"/>
    </location>
</feature>
<keyword evidence="12" id="KW-1185">Reference proteome</keyword>
<feature type="domain" description="RING-type" evidence="10">
    <location>
        <begin position="165"/>
        <end position="351"/>
    </location>
</feature>
<evidence type="ECO:0000313" key="12">
    <source>
        <dbReference type="Proteomes" id="UP000256690"/>
    </source>
</evidence>
<dbReference type="InterPro" id="IPR017907">
    <property type="entry name" value="Znf_RING_CS"/>
</dbReference>
<dbReference type="GO" id="GO:0008270">
    <property type="term" value="F:zinc ion binding"/>
    <property type="evidence" value="ECO:0007669"/>
    <property type="project" value="UniProtKB-KW"/>
</dbReference>
<evidence type="ECO:0000259" key="10">
    <source>
        <dbReference type="PROSITE" id="PS51873"/>
    </source>
</evidence>
<keyword evidence="7" id="KW-0833">Ubl conjugation pathway</keyword>
<dbReference type="Pfam" id="PF22191">
    <property type="entry name" value="IBR_1"/>
    <property type="match status" value="1"/>
</dbReference>
<evidence type="ECO:0000256" key="4">
    <source>
        <dbReference type="ARBA" id="ARBA00022723"/>
    </source>
</evidence>
<dbReference type="InterPro" id="IPR002867">
    <property type="entry name" value="IBR_dom"/>
</dbReference>
<comment type="caution">
    <text evidence="11">The sequence shown here is derived from an EMBL/GenBank/DDBJ whole genome shotgun (WGS) entry which is preliminary data.</text>
</comment>
<dbReference type="RefSeq" id="XP_026606237.1">
    <property type="nucleotide sequence ID" value="XM_026745371.1"/>
</dbReference>
<dbReference type="InterPro" id="IPR044066">
    <property type="entry name" value="TRIAD_supradom"/>
</dbReference>
<keyword evidence="5" id="KW-0677">Repeat</keyword>
<gene>
    <name evidence="11" type="ORF">DSM5745_03355</name>
</gene>
<dbReference type="Gene3D" id="3.30.40.10">
    <property type="entry name" value="Zinc/RING finger domain, C3HC4 (zinc finger)"/>
    <property type="match status" value="1"/>
</dbReference>
<dbReference type="STRING" id="1810919.A0A3D8SK81"/>
<dbReference type="EC" id="2.3.2.31" evidence="2"/>
<evidence type="ECO:0000256" key="3">
    <source>
        <dbReference type="ARBA" id="ARBA00022679"/>
    </source>
</evidence>
<dbReference type="PROSITE" id="PS00518">
    <property type="entry name" value="ZF_RING_1"/>
    <property type="match status" value="1"/>
</dbReference>
<evidence type="ECO:0000256" key="6">
    <source>
        <dbReference type="ARBA" id="ARBA00022771"/>
    </source>
</evidence>
<dbReference type="InterPro" id="IPR013083">
    <property type="entry name" value="Znf_RING/FYVE/PHD"/>
</dbReference>
<evidence type="ECO:0000256" key="9">
    <source>
        <dbReference type="SAM" id="MobiDB-lite"/>
    </source>
</evidence>
<dbReference type="InterPro" id="IPR031127">
    <property type="entry name" value="E3_UB_ligase_RBR"/>
</dbReference>
<sequence>MFYWNMDDASRNLILELLEQDALEESNRHKGKQRAGVFTDGELAIKDWSDQLNQSSMVIQDHKMALSFAKAVFEDGIALTLAAQEENRAFTDRRLAFELVGEQPPVDGESSVHEQPLKLVDAAFSEAVASQLDEQDETLLESRPNKRRCMAESSKTAANRAVTEVQSECVACLHENPAWDMVQGQCSHLYCKDCMARLVNDALADQSLFPPRCCRLPIPPYALRKHLGAELFRRLEEKEIENKDPFRTYCSNTECSKYIQPPYVKGYIGTCQTCQTETCTLCKRAAHEGPCIDEHDEVLRLAKQHGWQRCPQCHHLIELATGCNHITCRCRYEFCYVCLVKWKQCRCANWDENRLYDRAQVVAARNAQRPAEPQQAQQQQPVPRHAPAQQDVERVAERIRDMDYCYHTGRWYRIEAEDDEYLECDLCGDELPEFILECQDCDLRACARCKNNRL</sequence>
<evidence type="ECO:0000256" key="7">
    <source>
        <dbReference type="ARBA" id="ARBA00022786"/>
    </source>
</evidence>
<proteinExistence type="predicted"/>
<keyword evidence="3" id="KW-0808">Transferase</keyword>
<feature type="compositionally biased region" description="Low complexity" evidence="9">
    <location>
        <begin position="367"/>
        <end position="390"/>
    </location>
</feature>
<dbReference type="OrthoDB" id="9977870at2759"/>
<dbReference type="GO" id="GO:0061630">
    <property type="term" value="F:ubiquitin protein ligase activity"/>
    <property type="evidence" value="ECO:0007669"/>
    <property type="project" value="UniProtKB-EC"/>
</dbReference>
<evidence type="ECO:0000256" key="8">
    <source>
        <dbReference type="ARBA" id="ARBA00022833"/>
    </source>
</evidence>
<keyword evidence="6" id="KW-0863">Zinc-finger</keyword>
<evidence type="ECO:0000256" key="2">
    <source>
        <dbReference type="ARBA" id="ARBA00012251"/>
    </source>
</evidence>
<dbReference type="CDD" id="cd22584">
    <property type="entry name" value="Rcat_RBR_unk"/>
    <property type="match status" value="1"/>
</dbReference>
<dbReference type="SMART" id="SM00647">
    <property type="entry name" value="IBR"/>
    <property type="match status" value="2"/>
</dbReference>
<dbReference type="EMBL" id="PVWQ01000003">
    <property type="protein sequence ID" value="RDW86713.1"/>
    <property type="molecule type" value="Genomic_DNA"/>
</dbReference>
<dbReference type="PANTHER" id="PTHR11685">
    <property type="entry name" value="RBR FAMILY RING FINGER AND IBR DOMAIN-CONTAINING"/>
    <property type="match status" value="1"/>
</dbReference>
<comment type="catalytic activity">
    <reaction evidence="1">
        <text>[E2 ubiquitin-conjugating enzyme]-S-ubiquitinyl-L-cysteine + [acceptor protein]-L-lysine = [E2 ubiquitin-conjugating enzyme]-L-cysteine + [acceptor protein]-N(6)-ubiquitinyl-L-lysine.</text>
        <dbReference type="EC" id="2.3.2.31"/>
    </reaction>
</comment>
<name>A0A3D8SK81_9EURO</name>
<dbReference type="GO" id="GO:0016567">
    <property type="term" value="P:protein ubiquitination"/>
    <property type="evidence" value="ECO:0007669"/>
    <property type="project" value="InterPro"/>
</dbReference>
<organism evidence="11 12">
    <name type="scientific">Aspergillus mulundensis</name>
    <dbReference type="NCBI Taxonomy" id="1810919"/>
    <lineage>
        <taxon>Eukaryota</taxon>
        <taxon>Fungi</taxon>
        <taxon>Dikarya</taxon>
        <taxon>Ascomycota</taxon>
        <taxon>Pezizomycotina</taxon>
        <taxon>Eurotiomycetes</taxon>
        <taxon>Eurotiomycetidae</taxon>
        <taxon>Eurotiales</taxon>
        <taxon>Aspergillaceae</taxon>
        <taxon>Aspergillus</taxon>
        <taxon>Aspergillus subgen. Nidulantes</taxon>
    </lineage>
</organism>
<keyword evidence="4" id="KW-0479">Metal-binding</keyword>
<evidence type="ECO:0000313" key="11">
    <source>
        <dbReference type="EMBL" id="RDW86713.1"/>
    </source>
</evidence>